<keyword evidence="4 6" id="KW-1133">Transmembrane helix</keyword>
<accession>A0AAW1SIE9</accession>
<evidence type="ECO:0000313" key="8">
    <source>
        <dbReference type="Proteomes" id="UP001445335"/>
    </source>
</evidence>
<comment type="caution">
    <text evidence="7">The sequence shown here is derived from an EMBL/GenBank/DDBJ whole genome shotgun (WGS) entry which is preliminary data.</text>
</comment>
<evidence type="ECO:0000256" key="5">
    <source>
        <dbReference type="ARBA" id="ARBA00023136"/>
    </source>
</evidence>
<evidence type="ECO:0000313" key="7">
    <source>
        <dbReference type="EMBL" id="KAK9845319.1"/>
    </source>
</evidence>
<dbReference type="PANTHER" id="PTHR10057:SF0">
    <property type="entry name" value="TRANSLOCATOR PROTEIN"/>
    <property type="match status" value="1"/>
</dbReference>
<feature type="transmembrane region" description="Helical" evidence="6">
    <location>
        <begin position="22"/>
        <end position="44"/>
    </location>
</feature>
<reference evidence="7 8" key="1">
    <citation type="journal article" date="2024" name="Nat. Commun.">
        <title>Phylogenomics reveals the evolutionary origins of lichenization in chlorophyte algae.</title>
        <authorList>
            <person name="Puginier C."/>
            <person name="Libourel C."/>
            <person name="Otte J."/>
            <person name="Skaloud P."/>
            <person name="Haon M."/>
            <person name="Grisel S."/>
            <person name="Petersen M."/>
            <person name="Berrin J.G."/>
            <person name="Delaux P.M."/>
            <person name="Dal Grande F."/>
            <person name="Keller J."/>
        </authorList>
    </citation>
    <scope>NUCLEOTIDE SEQUENCE [LARGE SCALE GENOMIC DNA]</scope>
    <source>
        <strain evidence="7 8">SAG 245.80</strain>
    </source>
</reference>
<evidence type="ECO:0000256" key="6">
    <source>
        <dbReference type="SAM" id="Phobius"/>
    </source>
</evidence>
<organism evidence="7 8">
    <name type="scientific">Elliptochloris bilobata</name>
    <dbReference type="NCBI Taxonomy" id="381761"/>
    <lineage>
        <taxon>Eukaryota</taxon>
        <taxon>Viridiplantae</taxon>
        <taxon>Chlorophyta</taxon>
        <taxon>core chlorophytes</taxon>
        <taxon>Trebouxiophyceae</taxon>
        <taxon>Trebouxiophyceae incertae sedis</taxon>
        <taxon>Elliptochloris clade</taxon>
        <taxon>Elliptochloris</taxon>
    </lineage>
</organism>
<protein>
    <submittedName>
        <fullName evidence="7">Uncharacterized protein</fullName>
    </submittedName>
</protein>
<dbReference type="EMBL" id="JALJOU010000003">
    <property type="protein sequence ID" value="KAK9845319.1"/>
    <property type="molecule type" value="Genomic_DNA"/>
</dbReference>
<evidence type="ECO:0000256" key="2">
    <source>
        <dbReference type="ARBA" id="ARBA00007524"/>
    </source>
</evidence>
<feature type="transmembrane region" description="Helical" evidence="6">
    <location>
        <begin position="147"/>
        <end position="165"/>
    </location>
</feature>
<dbReference type="Pfam" id="PF03073">
    <property type="entry name" value="TspO_MBR"/>
    <property type="match status" value="1"/>
</dbReference>
<keyword evidence="8" id="KW-1185">Reference proteome</keyword>
<dbReference type="Proteomes" id="UP001445335">
    <property type="component" value="Unassembled WGS sequence"/>
</dbReference>
<keyword evidence="5 6" id="KW-0472">Membrane</keyword>
<name>A0AAW1SIE9_9CHLO</name>
<dbReference type="InterPro" id="IPR004307">
    <property type="entry name" value="TspO_MBR"/>
</dbReference>
<evidence type="ECO:0000256" key="3">
    <source>
        <dbReference type="ARBA" id="ARBA00022692"/>
    </source>
</evidence>
<dbReference type="InterPro" id="IPR038330">
    <property type="entry name" value="TspO/MBR-related_sf"/>
</dbReference>
<comment type="subcellular location">
    <subcellularLocation>
        <location evidence="1">Membrane</location>
        <topology evidence="1">Multi-pass membrane protein</topology>
    </subcellularLocation>
</comment>
<dbReference type="Gene3D" id="1.20.1260.100">
    <property type="entry name" value="TspO/MBR protein"/>
    <property type="match status" value="1"/>
</dbReference>
<dbReference type="AlphaFoldDB" id="A0AAW1SIE9"/>
<feature type="transmembrane region" description="Helical" evidence="6">
    <location>
        <begin position="65"/>
        <end position="85"/>
    </location>
</feature>
<evidence type="ECO:0000256" key="1">
    <source>
        <dbReference type="ARBA" id="ARBA00004141"/>
    </source>
</evidence>
<proteinExistence type="inferred from homology"/>
<dbReference type="FunFam" id="1.20.1260.100:FF:000001">
    <property type="entry name" value="translocator protein 2"/>
    <property type="match status" value="1"/>
</dbReference>
<gene>
    <name evidence="7" type="ORF">WJX81_003389</name>
</gene>
<feature type="transmembrane region" description="Helical" evidence="6">
    <location>
        <begin position="122"/>
        <end position="141"/>
    </location>
</feature>
<evidence type="ECO:0000256" key="4">
    <source>
        <dbReference type="ARBA" id="ARBA00022989"/>
    </source>
</evidence>
<keyword evidence="3 6" id="KW-0812">Transmembrane</keyword>
<dbReference type="PANTHER" id="PTHR10057">
    <property type="entry name" value="PERIPHERAL-TYPE BENZODIAZEPINE RECEPTOR"/>
    <property type="match status" value="1"/>
</dbReference>
<dbReference type="CDD" id="cd15904">
    <property type="entry name" value="TSPO_MBR"/>
    <property type="match status" value="1"/>
</dbReference>
<comment type="similarity">
    <text evidence="2">Belongs to the TspO/BZRP family.</text>
</comment>
<dbReference type="GO" id="GO:0016020">
    <property type="term" value="C:membrane"/>
    <property type="evidence" value="ECO:0007669"/>
    <property type="project" value="UniProtKB-SubCell"/>
</dbReference>
<sequence length="193" mass="21443">MLFGEKARTLLPGWHPSRFDSAVSLAAFVALPLALGSFFALLSSKQVLTWFQTLRKPRLQPPDPVFGQVWSIMYAFMGLAAWMVWTHGGWHDQKAALTLYAIQLALNCAWQPLFFNAHRMDWALADILALNVVLAATAWAFHRVEPLAGVLLLPYMAWVAFATYINRAFLQLNPPLEVHTTGPGQPAKSAKAA</sequence>
<dbReference type="GO" id="GO:0033013">
    <property type="term" value="P:tetrapyrrole metabolic process"/>
    <property type="evidence" value="ECO:0007669"/>
    <property type="project" value="UniProtKB-ARBA"/>
</dbReference>